<sequence length="325" mass="36370">MKMTKIIPVASGKGGVGKTSFVANIGYKLACLGKTVILVDLDLGGSNLHTCLGVKNTGVGIGSFINKREKDFSSLILKTPYKKLYLIPGDALYTGTANIPFSIKKRIIDSIQRDLVADFVFIDLGSGTSYNTVDFYLSAYSGIIVTVPETPSILNAYSFLKNALYRLLYLSFPSKSAEREYISNFFKNKIEGTNVKFKDLVTGIEVISLSASLKVKKMMNSFYPRVVLNRIESSEEIAMCENLINVVKNNINIPVEFVGFIPFAKSFRESVNNRVPFIDFDRNSKLNKYFEFIAGNLIKSPVEGSPYIYDDIYDMIKEQSQFIRK</sequence>
<dbReference type="InterPro" id="IPR050625">
    <property type="entry name" value="ParA/MinD_ATPase"/>
</dbReference>
<evidence type="ECO:0000256" key="2">
    <source>
        <dbReference type="ARBA" id="ARBA00022840"/>
    </source>
</evidence>
<dbReference type="Proteomes" id="UP000008834">
    <property type="component" value="Chromosome"/>
</dbReference>
<feature type="domain" description="CobQ/CobB/MinD/ParA nucleotide binding" evidence="3">
    <location>
        <begin position="9"/>
        <end position="276"/>
    </location>
</feature>
<proteinExistence type="predicted"/>
<dbReference type="KEGG" id="bhr:BH0726"/>
<dbReference type="GO" id="GO:0051782">
    <property type="term" value="P:negative regulation of cell division"/>
    <property type="evidence" value="ECO:0007669"/>
    <property type="project" value="TreeGrafter"/>
</dbReference>
<dbReference type="PANTHER" id="PTHR43384:SF4">
    <property type="entry name" value="CELLULOSE BIOSYNTHESIS PROTEIN BCSQ-RELATED"/>
    <property type="match status" value="1"/>
</dbReference>
<dbReference type="EMBL" id="CP000048">
    <property type="protein sequence ID" value="AAX17224.1"/>
    <property type="molecule type" value="Genomic_DNA"/>
</dbReference>
<evidence type="ECO:0000313" key="4">
    <source>
        <dbReference type="EMBL" id="AAX17224.1"/>
    </source>
</evidence>
<dbReference type="AlphaFoldDB" id="A0AA34R4D5"/>
<dbReference type="Gene3D" id="3.40.50.300">
    <property type="entry name" value="P-loop containing nucleotide triphosphate hydrolases"/>
    <property type="match status" value="1"/>
</dbReference>
<dbReference type="SUPFAM" id="SSF52540">
    <property type="entry name" value="P-loop containing nucleoside triphosphate hydrolases"/>
    <property type="match status" value="1"/>
</dbReference>
<reference evidence="5" key="1">
    <citation type="submission" date="2004-12" db="EMBL/GenBank/DDBJ databases">
        <title>The genome sequence of Borrelia hermsii and Borrelia turicatae: comparative analysis of two agents of endemic N. America relapsing fever.</title>
        <authorList>
            <person name="Porcella S.F."/>
            <person name="Raffel S.J."/>
            <person name="Schrumpf M.E."/>
            <person name="Montgomery B."/>
            <person name="Smith T."/>
            <person name="Schwan T.G."/>
        </authorList>
    </citation>
    <scope>NUCLEOTIDE SEQUENCE [LARGE SCALE GENOMIC DNA]</scope>
    <source>
        <strain evidence="5">HS1 / DAH</strain>
    </source>
</reference>
<dbReference type="InterPro" id="IPR027417">
    <property type="entry name" value="P-loop_NTPase"/>
</dbReference>
<dbReference type="GO" id="GO:0016887">
    <property type="term" value="F:ATP hydrolysis activity"/>
    <property type="evidence" value="ECO:0007669"/>
    <property type="project" value="TreeGrafter"/>
</dbReference>
<dbReference type="GO" id="GO:0005524">
    <property type="term" value="F:ATP binding"/>
    <property type="evidence" value="ECO:0007669"/>
    <property type="project" value="UniProtKB-KW"/>
</dbReference>
<name>A0AA34R4D5_BORHD</name>
<evidence type="ECO:0000256" key="1">
    <source>
        <dbReference type="ARBA" id="ARBA00022741"/>
    </source>
</evidence>
<accession>A0AA34R4D5</accession>
<evidence type="ECO:0000313" key="5">
    <source>
        <dbReference type="Proteomes" id="UP000008834"/>
    </source>
</evidence>
<keyword evidence="1" id="KW-0547">Nucleotide-binding</keyword>
<evidence type="ECO:0000259" key="3">
    <source>
        <dbReference type="Pfam" id="PF01656"/>
    </source>
</evidence>
<gene>
    <name evidence="4" type="ordered locus">BH0726</name>
</gene>
<dbReference type="PANTHER" id="PTHR43384">
    <property type="entry name" value="SEPTUM SITE-DETERMINING PROTEIN MIND HOMOLOG, CHLOROPLASTIC-RELATED"/>
    <property type="match status" value="1"/>
</dbReference>
<dbReference type="Pfam" id="PF01656">
    <property type="entry name" value="CbiA"/>
    <property type="match status" value="1"/>
</dbReference>
<dbReference type="InterPro" id="IPR002586">
    <property type="entry name" value="CobQ/CobB/MinD/ParA_Nub-bd_dom"/>
</dbReference>
<dbReference type="GO" id="GO:0005829">
    <property type="term" value="C:cytosol"/>
    <property type="evidence" value="ECO:0007669"/>
    <property type="project" value="TreeGrafter"/>
</dbReference>
<organism evidence="4 5">
    <name type="scientific">Borrelia hermsii (strain HS1 / DAH)</name>
    <dbReference type="NCBI Taxonomy" id="314723"/>
    <lineage>
        <taxon>Bacteria</taxon>
        <taxon>Pseudomonadati</taxon>
        <taxon>Spirochaetota</taxon>
        <taxon>Spirochaetia</taxon>
        <taxon>Spirochaetales</taxon>
        <taxon>Borreliaceae</taxon>
        <taxon>Borrelia</taxon>
    </lineage>
</organism>
<protein>
    <submittedName>
        <fullName evidence="4">ATP-binding protein</fullName>
    </submittedName>
</protein>
<keyword evidence="2 4" id="KW-0067">ATP-binding</keyword>
<dbReference type="GO" id="GO:0009898">
    <property type="term" value="C:cytoplasmic side of plasma membrane"/>
    <property type="evidence" value="ECO:0007669"/>
    <property type="project" value="TreeGrafter"/>
</dbReference>